<organism evidence="12 13">
    <name type="scientific">Phyllotreta striolata</name>
    <name type="common">Striped flea beetle</name>
    <name type="synonym">Crioceris striolata</name>
    <dbReference type="NCBI Taxonomy" id="444603"/>
    <lineage>
        <taxon>Eukaryota</taxon>
        <taxon>Metazoa</taxon>
        <taxon>Ecdysozoa</taxon>
        <taxon>Arthropoda</taxon>
        <taxon>Hexapoda</taxon>
        <taxon>Insecta</taxon>
        <taxon>Pterygota</taxon>
        <taxon>Neoptera</taxon>
        <taxon>Endopterygota</taxon>
        <taxon>Coleoptera</taxon>
        <taxon>Polyphaga</taxon>
        <taxon>Cucujiformia</taxon>
        <taxon>Chrysomeloidea</taxon>
        <taxon>Chrysomelidae</taxon>
        <taxon>Galerucinae</taxon>
        <taxon>Alticini</taxon>
        <taxon>Phyllotreta</taxon>
    </lineage>
</organism>
<evidence type="ECO:0000259" key="11">
    <source>
        <dbReference type="PROSITE" id="PS01140"/>
    </source>
</evidence>
<keyword evidence="13" id="KW-1185">Reference proteome</keyword>
<feature type="chain" id="PRO_5040216550" description="Cellulase" evidence="10">
    <location>
        <begin position="17"/>
        <end position="241"/>
    </location>
</feature>
<feature type="domain" description="Glycosyl hydrolases family 45 active site" evidence="11">
    <location>
        <begin position="34"/>
        <end position="45"/>
    </location>
</feature>
<comment type="catalytic activity">
    <reaction evidence="1 9">
        <text>Endohydrolysis of (1-&gt;4)-beta-D-glucosidic linkages in cellulose, lichenin and cereal beta-D-glucans.</text>
        <dbReference type="EC" id="3.2.1.4"/>
    </reaction>
</comment>
<keyword evidence="6" id="KW-0119">Carbohydrate metabolism</keyword>
<dbReference type="InterPro" id="IPR036908">
    <property type="entry name" value="RlpA-like_sf"/>
</dbReference>
<dbReference type="InterPro" id="IPR052288">
    <property type="entry name" value="GH45_Enzymes"/>
</dbReference>
<evidence type="ECO:0000256" key="8">
    <source>
        <dbReference type="ARBA" id="ARBA00023326"/>
    </source>
</evidence>
<evidence type="ECO:0000313" key="12">
    <source>
        <dbReference type="EMBL" id="CAG9862503.1"/>
    </source>
</evidence>
<gene>
    <name evidence="12" type="ORF">PHYEVI_LOCUS8816</name>
</gene>
<evidence type="ECO:0000256" key="6">
    <source>
        <dbReference type="ARBA" id="ARBA00023277"/>
    </source>
</evidence>
<name>A0A9N9TQ74_PHYSR</name>
<reference evidence="12" key="1">
    <citation type="submission" date="2022-01" db="EMBL/GenBank/DDBJ databases">
        <authorList>
            <person name="King R."/>
        </authorList>
    </citation>
    <scope>NUCLEOTIDE SEQUENCE</scope>
</reference>
<dbReference type="InterPro" id="IPR000334">
    <property type="entry name" value="Glyco_hydro_45"/>
</dbReference>
<dbReference type="PROSITE" id="PS01140">
    <property type="entry name" value="GLYCOSYL_HYDROL_F45"/>
    <property type="match status" value="1"/>
</dbReference>
<dbReference type="PANTHER" id="PTHR39730">
    <property type="entry name" value="ENDOGLUCANASE 1"/>
    <property type="match status" value="1"/>
</dbReference>
<dbReference type="Pfam" id="PF02015">
    <property type="entry name" value="Glyco_hydro_45"/>
    <property type="match status" value="1"/>
</dbReference>
<dbReference type="EC" id="3.2.1.4" evidence="3 9"/>
<dbReference type="GO" id="GO:0008810">
    <property type="term" value="F:cellulase activity"/>
    <property type="evidence" value="ECO:0007669"/>
    <property type="project" value="UniProtKB-EC"/>
</dbReference>
<keyword evidence="8" id="KW-0624">Polysaccharide degradation</keyword>
<proteinExistence type="inferred from homology"/>
<keyword evidence="4" id="KW-0378">Hydrolase</keyword>
<dbReference type="Proteomes" id="UP001153712">
    <property type="component" value="Chromosome 5"/>
</dbReference>
<evidence type="ECO:0000256" key="1">
    <source>
        <dbReference type="ARBA" id="ARBA00000966"/>
    </source>
</evidence>
<dbReference type="Gene3D" id="2.40.40.10">
    <property type="entry name" value="RlpA-like domain"/>
    <property type="match status" value="1"/>
</dbReference>
<keyword evidence="10" id="KW-0732">Signal</keyword>
<feature type="active site" description="Nucleophile" evidence="9">
    <location>
        <position position="39"/>
    </location>
</feature>
<evidence type="ECO:0000256" key="3">
    <source>
        <dbReference type="ARBA" id="ARBA00012601"/>
    </source>
</evidence>
<keyword evidence="5" id="KW-0136">Cellulose degradation</keyword>
<comment type="similarity">
    <text evidence="2">Belongs to the glycosyl hydrolase 45 (cellulase K) family.</text>
</comment>
<protein>
    <recommendedName>
        <fullName evidence="3 9">Cellulase</fullName>
        <ecNumber evidence="3 9">3.2.1.4</ecNumber>
    </recommendedName>
</protein>
<feature type="signal peptide" evidence="10">
    <location>
        <begin position="1"/>
        <end position="16"/>
    </location>
</feature>
<evidence type="ECO:0000256" key="10">
    <source>
        <dbReference type="SAM" id="SignalP"/>
    </source>
</evidence>
<evidence type="ECO:0000256" key="7">
    <source>
        <dbReference type="ARBA" id="ARBA00023295"/>
    </source>
</evidence>
<evidence type="ECO:0000256" key="9">
    <source>
        <dbReference type="PROSITE-ProRule" id="PRU10069"/>
    </source>
</evidence>
<accession>A0A9N9TQ74</accession>
<dbReference type="EMBL" id="OU900098">
    <property type="protein sequence ID" value="CAG9862503.1"/>
    <property type="molecule type" value="Genomic_DNA"/>
</dbReference>
<dbReference type="SUPFAM" id="SSF50685">
    <property type="entry name" value="Barwin-like endoglucanases"/>
    <property type="match status" value="1"/>
</dbReference>
<dbReference type="PANTHER" id="PTHR39730:SF1">
    <property type="entry name" value="ENDOGLUCANASE 1"/>
    <property type="match status" value="1"/>
</dbReference>
<sequence length="241" mass="26359">MKCILLLSAVLVSTWAYSPEIKYIVGGKSGTGKTTRYWDCCKPSCSWKENIRTPSKVPVASCAKDGVSILNPSEKSGCEDNGKSYMCNNQQPFQVNATLGYGFAAASFTGGTDTSWCCACFKLDFTDQLVGKSLILQVTNTGGDLGANQFDIALPGGGIGIFNKGCHFQWNAPWTGWGDQYGGVHSRNDCLTLLPKQLQKGCLFRFDFMKNANNPNMRFQQVECPAEIVRISKCSLPVRED</sequence>
<evidence type="ECO:0000256" key="5">
    <source>
        <dbReference type="ARBA" id="ARBA00023001"/>
    </source>
</evidence>
<evidence type="ECO:0000256" key="2">
    <source>
        <dbReference type="ARBA" id="ARBA00007793"/>
    </source>
</evidence>
<dbReference type="OrthoDB" id="10035502at2759"/>
<keyword evidence="7" id="KW-0326">Glycosidase</keyword>
<dbReference type="GO" id="GO:0030245">
    <property type="term" value="P:cellulose catabolic process"/>
    <property type="evidence" value="ECO:0007669"/>
    <property type="project" value="UniProtKB-KW"/>
</dbReference>
<evidence type="ECO:0000256" key="4">
    <source>
        <dbReference type="ARBA" id="ARBA00022801"/>
    </source>
</evidence>
<dbReference type="AlphaFoldDB" id="A0A9N9TQ74"/>
<evidence type="ECO:0000313" key="13">
    <source>
        <dbReference type="Proteomes" id="UP001153712"/>
    </source>
</evidence>